<dbReference type="Proteomes" id="UP001431783">
    <property type="component" value="Unassembled WGS sequence"/>
</dbReference>
<protein>
    <submittedName>
        <fullName evidence="1">Uncharacterized protein</fullName>
    </submittedName>
</protein>
<reference evidence="1 2" key="1">
    <citation type="submission" date="2023-03" db="EMBL/GenBank/DDBJ databases">
        <title>Genome insight into feeding habits of ladybird beetles.</title>
        <authorList>
            <person name="Li H.-S."/>
            <person name="Huang Y.-H."/>
            <person name="Pang H."/>
        </authorList>
    </citation>
    <scope>NUCLEOTIDE SEQUENCE [LARGE SCALE GENOMIC DNA]</scope>
    <source>
        <strain evidence="1">SYSU_2023b</strain>
        <tissue evidence="1">Whole body</tissue>
    </source>
</reference>
<comment type="caution">
    <text evidence="1">The sequence shown here is derived from an EMBL/GenBank/DDBJ whole genome shotgun (WGS) entry which is preliminary data.</text>
</comment>
<name>A0AAW1U4R0_9CUCU</name>
<dbReference type="EMBL" id="JARQZJ010000034">
    <property type="protein sequence ID" value="KAK9875541.1"/>
    <property type="molecule type" value="Genomic_DNA"/>
</dbReference>
<sequence length="76" mass="9133">MESFGKFTFANKFYLNKINLKCLLKISCRQKEYFGENSEERELKNYWKNIPNIINTIKELRNQDFLLSQIPRLVLG</sequence>
<evidence type="ECO:0000313" key="1">
    <source>
        <dbReference type="EMBL" id="KAK9875541.1"/>
    </source>
</evidence>
<organism evidence="1 2">
    <name type="scientific">Henosepilachna vigintioctopunctata</name>
    <dbReference type="NCBI Taxonomy" id="420089"/>
    <lineage>
        <taxon>Eukaryota</taxon>
        <taxon>Metazoa</taxon>
        <taxon>Ecdysozoa</taxon>
        <taxon>Arthropoda</taxon>
        <taxon>Hexapoda</taxon>
        <taxon>Insecta</taxon>
        <taxon>Pterygota</taxon>
        <taxon>Neoptera</taxon>
        <taxon>Endopterygota</taxon>
        <taxon>Coleoptera</taxon>
        <taxon>Polyphaga</taxon>
        <taxon>Cucujiformia</taxon>
        <taxon>Coccinelloidea</taxon>
        <taxon>Coccinellidae</taxon>
        <taxon>Epilachninae</taxon>
        <taxon>Epilachnini</taxon>
        <taxon>Henosepilachna</taxon>
    </lineage>
</organism>
<accession>A0AAW1U4R0</accession>
<keyword evidence="2" id="KW-1185">Reference proteome</keyword>
<gene>
    <name evidence="1" type="ORF">WA026_009349</name>
</gene>
<proteinExistence type="predicted"/>
<dbReference type="AlphaFoldDB" id="A0AAW1U4R0"/>
<evidence type="ECO:0000313" key="2">
    <source>
        <dbReference type="Proteomes" id="UP001431783"/>
    </source>
</evidence>